<dbReference type="STRING" id="57577.A0A2K3N3D3"/>
<evidence type="ECO:0000256" key="1">
    <source>
        <dbReference type="ARBA" id="ARBA00004479"/>
    </source>
</evidence>
<dbReference type="PANTHER" id="PTHR22811">
    <property type="entry name" value="TRANSMEMBRANE EMP24 DOMAIN-CONTAINING PROTEIN"/>
    <property type="match status" value="1"/>
</dbReference>
<feature type="domain" description="GOLD" evidence="8">
    <location>
        <begin position="12"/>
        <end position="104"/>
    </location>
</feature>
<comment type="similarity">
    <text evidence="2 7">Belongs to the EMP24/GP25L family.</text>
</comment>
<evidence type="ECO:0000259" key="8">
    <source>
        <dbReference type="PROSITE" id="PS50866"/>
    </source>
</evidence>
<keyword evidence="5" id="KW-1133">Transmembrane helix</keyword>
<reference evidence="9 10" key="2">
    <citation type="journal article" date="2017" name="Front. Plant Sci.">
        <title>Gene Classification and Mining of Molecular Markers Useful in Red Clover (Trifolium pratense) Breeding.</title>
        <authorList>
            <person name="Istvanek J."/>
            <person name="Dluhosova J."/>
            <person name="Dluhos P."/>
            <person name="Patkova L."/>
            <person name="Nedelnik J."/>
            <person name="Repkova J."/>
        </authorList>
    </citation>
    <scope>NUCLEOTIDE SEQUENCE [LARGE SCALE GENOMIC DNA]</scope>
    <source>
        <strain evidence="10">cv. Tatra</strain>
        <tissue evidence="9">Young leaves</tissue>
    </source>
</reference>
<evidence type="ECO:0000256" key="4">
    <source>
        <dbReference type="ARBA" id="ARBA00022729"/>
    </source>
</evidence>
<evidence type="ECO:0000256" key="7">
    <source>
        <dbReference type="RuleBase" id="RU003827"/>
    </source>
</evidence>
<dbReference type="InterPro" id="IPR015720">
    <property type="entry name" value="Emp24-like"/>
</dbReference>
<keyword evidence="3 7" id="KW-0812">Transmembrane</keyword>
<dbReference type="GO" id="GO:0016020">
    <property type="term" value="C:membrane"/>
    <property type="evidence" value="ECO:0007669"/>
    <property type="project" value="UniProtKB-SubCell"/>
</dbReference>
<evidence type="ECO:0000256" key="3">
    <source>
        <dbReference type="ARBA" id="ARBA00022692"/>
    </source>
</evidence>
<comment type="subcellular location">
    <subcellularLocation>
        <location evidence="1 7">Membrane</location>
        <topology evidence="1 7">Single-pass type I membrane protein</topology>
    </subcellularLocation>
</comment>
<evidence type="ECO:0000256" key="2">
    <source>
        <dbReference type="ARBA" id="ARBA00007104"/>
    </source>
</evidence>
<protein>
    <submittedName>
        <fullName evidence="9">Transmembrane emp24 domain-containing protein p24delta9-like</fullName>
    </submittedName>
</protein>
<organism evidence="9 10">
    <name type="scientific">Trifolium pratense</name>
    <name type="common">Red clover</name>
    <dbReference type="NCBI Taxonomy" id="57577"/>
    <lineage>
        <taxon>Eukaryota</taxon>
        <taxon>Viridiplantae</taxon>
        <taxon>Streptophyta</taxon>
        <taxon>Embryophyta</taxon>
        <taxon>Tracheophyta</taxon>
        <taxon>Spermatophyta</taxon>
        <taxon>Magnoliopsida</taxon>
        <taxon>eudicotyledons</taxon>
        <taxon>Gunneridae</taxon>
        <taxon>Pentapetalae</taxon>
        <taxon>rosids</taxon>
        <taxon>fabids</taxon>
        <taxon>Fabales</taxon>
        <taxon>Fabaceae</taxon>
        <taxon>Papilionoideae</taxon>
        <taxon>50 kb inversion clade</taxon>
        <taxon>NPAAA clade</taxon>
        <taxon>Hologalegina</taxon>
        <taxon>IRL clade</taxon>
        <taxon>Trifolieae</taxon>
        <taxon>Trifolium</taxon>
    </lineage>
</organism>
<evidence type="ECO:0000256" key="5">
    <source>
        <dbReference type="ARBA" id="ARBA00022989"/>
    </source>
</evidence>
<feature type="non-terminal residue" evidence="9">
    <location>
        <position position="1"/>
    </location>
</feature>
<dbReference type="PROSITE" id="PS50866">
    <property type="entry name" value="GOLD"/>
    <property type="match status" value="1"/>
</dbReference>
<keyword evidence="4" id="KW-0732">Signal</keyword>
<dbReference type="InterPro" id="IPR009038">
    <property type="entry name" value="GOLD_dom"/>
</dbReference>
<keyword evidence="6" id="KW-0472">Membrane</keyword>
<reference evidence="9 10" key="1">
    <citation type="journal article" date="2014" name="Am. J. Bot.">
        <title>Genome assembly and annotation for red clover (Trifolium pratense; Fabaceae).</title>
        <authorList>
            <person name="Istvanek J."/>
            <person name="Jaros M."/>
            <person name="Krenek A."/>
            <person name="Repkova J."/>
        </authorList>
    </citation>
    <scope>NUCLEOTIDE SEQUENCE [LARGE SCALE GENOMIC DNA]</scope>
    <source>
        <strain evidence="10">cv. Tatra</strain>
        <tissue evidence="9">Young leaves</tissue>
    </source>
</reference>
<gene>
    <name evidence="9" type="ORF">L195_g020767</name>
</gene>
<evidence type="ECO:0000256" key="6">
    <source>
        <dbReference type="ARBA" id="ARBA00023136"/>
    </source>
</evidence>
<proteinExistence type="inferred from homology"/>
<dbReference type="Proteomes" id="UP000236291">
    <property type="component" value="Unassembled WGS sequence"/>
</dbReference>
<name>A0A2K3N3D3_TRIPR</name>
<comment type="caution">
    <text evidence="9">The sequence shown here is derived from an EMBL/GenBank/DDBJ whole genome shotgun (WGS) entry which is preliminary data.</text>
</comment>
<evidence type="ECO:0000313" key="10">
    <source>
        <dbReference type="Proteomes" id="UP000236291"/>
    </source>
</evidence>
<dbReference type="Pfam" id="PF01105">
    <property type="entry name" value="EMP24_GP25L"/>
    <property type="match status" value="1"/>
</dbReference>
<dbReference type="AlphaFoldDB" id="A0A2K3N3D3"/>
<sequence length="168" mass="18286">QSIKFDLSSGGARCFSEDVKKYAIIFGKYSIVSPNEGHPVHENHTITVRVTTQGGSSSHHLADHVQAGQFAFVSHDSGDYLVCFWADASNNPQATLSIDFEWKTGVAGKDSFNIAKRSKIEVSDHFECVVYMCPEVTSSRSQSLTLGDRLAVSLAEIGPDWGSSVSRT</sequence>
<dbReference type="EMBL" id="ASHM01015657">
    <property type="protein sequence ID" value="PNX97537.1"/>
    <property type="molecule type" value="Genomic_DNA"/>
</dbReference>
<evidence type="ECO:0000313" key="9">
    <source>
        <dbReference type="EMBL" id="PNX97537.1"/>
    </source>
</evidence>
<accession>A0A2K3N3D3</accession>